<dbReference type="InterPro" id="IPR036390">
    <property type="entry name" value="WH_DNA-bd_sf"/>
</dbReference>
<dbReference type="SUPFAM" id="SSF82114">
    <property type="entry name" value="Riboflavin kinase-like"/>
    <property type="match status" value="1"/>
</dbReference>
<dbReference type="STRING" id="1201294.BN140_2498"/>
<evidence type="ECO:0000256" key="5">
    <source>
        <dbReference type="ARBA" id="ARBA00017394"/>
    </source>
</evidence>
<evidence type="ECO:0000256" key="11">
    <source>
        <dbReference type="ARBA" id="ARBA00022777"/>
    </source>
</evidence>
<comment type="similarity">
    <text evidence="3 17">Belongs to the archaeal riboflavin kinase family.</text>
</comment>
<keyword evidence="11 17" id="KW-0418">Kinase</keyword>
<evidence type="ECO:0000256" key="17">
    <source>
        <dbReference type="HAMAP-Rule" id="MF_01285"/>
    </source>
</evidence>
<dbReference type="InterPro" id="IPR036388">
    <property type="entry name" value="WH-like_DNA-bd_sf"/>
</dbReference>
<feature type="binding site" evidence="17">
    <location>
        <begin position="143"/>
        <end position="148"/>
    </location>
    <ligand>
        <name>CDP</name>
        <dbReference type="ChEBI" id="CHEBI:58069"/>
    </ligand>
</feature>
<evidence type="ECO:0000313" key="19">
    <source>
        <dbReference type="EMBL" id="CCJ37422.1"/>
    </source>
</evidence>
<evidence type="ECO:0000256" key="9">
    <source>
        <dbReference type="ARBA" id="ARBA00022723"/>
    </source>
</evidence>
<dbReference type="Pfam" id="PF01982">
    <property type="entry name" value="CTP-dep_RFKase"/>
    <property type="match status" value="1"/>
</dbReference>
<dbReference type="SUPFAM" id="SSF46785">
    <property type="entry name" value="Winged helix' DNA-binding domain"/>
    <property type="match status" value="1"/>
</dbReference>
<feature type="binding site" evidence="17">
    <location>
        <position position="174"/>
    </location>
    <ligand>
        <name>Mg(2+)</name>
        <dbReference type="ChEBI" id="CHEBI:18420"/>
    </ligand>
</feature>
<name>I7LKX8_METBM</name>
<dbReference type="Gene3D" id="2.40.30.30">
    <property type="entry name" value="Riboflavin kinase-like"/>
    <property type="match status" value="1"/>
</dbReference>
<evidence type="ECO:0000256" key="12">
    <source>
        <dbReference type="ARBA" id="ARBA00022842"/>
    </source>
</evidence>
<dbReference type="InterPro" id="IPR039063">
    <property type="entry name" value="RibK_CTP-dep"/>
</dbReference>
<keyword evidence="10 17" id="KW-0547">Nucleotide-binding</keyword>
<feature type="binding site" evidence="17">
    <location>
        <position position="172"/>
    </location>
    <ligand>
        <name>Mg(2+)</name>
        <dbReference type="ChEBI" id="CHEBI:18420"/>
    </ligand>
</feature>
<feature type="binding site" evidence="17">
    <location>
        <begin position="242"/>
        <end position="245"/>
    </location>
    <ligand>
        <name>CDP</name>
        <dbReference type="ChEBI" id="CHEBI:58069"/>
    </ligand>
</feature>
<dbReference type="GO" id="GO:0009398">
    <property type="term" value="P:FMN biosynthetic process"/>
    <property type="evidence" value="ECO:0007669"/>
    <property type="project" value="UniProtKB-UniRule"/>
</dbReference>
<dbReference type="InterPro" id="IPR023465">
    <property type="entry name" value="Riboflavin_kinase_dom_sf"/>
</dbReference>
<sequence>MQVRLTPGLIKLAYQTSTFHEDRRSGIVAQPVYSMHLNYGTMVEAEDLQSLKTIALLGGCKGPIWLSSQSLGNELGISPQTASRRLIALERQQFIIRSMKPDGQHVAVTRAGEQELRREYADYIRIFNPKRKQYSLTGTVISGLGEGRYYMSIPHYKEQFGKHLDFEPFPGTLNIRLDPASIQVRKQLEHIGWIEVPGFTADERTFGGVRTLPCRIRGEVCAIVEPSRTHYPEDIIEVIAGCELRKALDLNDNDMIEVEITYD</sequence>
<keyword evidence="9 17" id="KW-0479">Metal-binding</keyword>
<evidence type="ECO:0000256" key="3">
    <source>
        <dbReference type="ARBA" id="ARBA00006428"/>
    </source>
</evidence>
<dbReference type="EMBL" id="HE964772">
    <property type="protein sequence ID" value="CCJ37422.1"/>
    <property type="molecule type" value="Genomic_DNA"/>
</dbReference>
<feature type="domain" description="Riboflavin kinase" evidence="18">
    <location>
        <begin position="140"/>
        <end position="260"/>
    </location>
</feature>
<evidence type="ECO:0000256" key="6">
    <source>
        <dbReference type="ARBA" id="ARBA00022630"/>
    </source>
</evidence>
<reference evidence="20" key="1">
    <citation type="journal article" date="2012" name="J. Bacteriol.">
        <title>Complete genome sequence of the hydrogenotrophic, methanogenic archaeon Methanoculleus bourgensis strain MS2T, isolated from a sewage sludge digester.</title>
        <authorList>
            <person name="Maus I."/>
            <person name="Wibberg D."/>
            <person name="Stantscheff R."/>
            <person name="Eikmeyer F.G."/>
            <person name="Seffner A."/>
            <person name="Boelter J."/>
            <person name="Szczepanowski R."/>
            <person name="Blom J."/>
            <person name="Jaenicke S."/>
            <person name="Konig H."/>
            <person name="Puhler A."/>
            <person name="Schluter A."/>
        </authorList>
    </citation>
    <scope>NUCLEOTIDE SEQUENCE [LARGE SCALE GENOMIC DNA]</scope>
    <source>
        <strain evidence="20">ATCC 43281 / DSM 3045 / OCM 15 / MS2</strain>
    </source>
</reference>
<comment type="catalytic activity">
    <reaction evidence="16 17">
        <text>riboflavin + CTP = CDP + FMN + H(+)</text>
        <dbReference type="Rhea" id="RHEA:25021"/>
        <dbReference type="ChEBI" id="CHEBI:15378"/>
        <dbReference type="ChEBI" id="CHEBI:37563"/>
        <dbReference type="ChEBI" id="CHEBI:57986"/>
        <dbReference type="ChEBI" id="CHEBI:58069"/>
        <dbReference type="ChEBI" id="CHEBI:58210"/>
        <dbReference type="EC" id="2.7.1.161"/>
    </reaction>
</comment>
<dbReference type="GO" id="GO:0009231">
    <property type="term" value="P:riboflavin biosynthetic process"/>
    <property type="evidence" value="ECO:0007669"/>
    <property type="project" value="InterPro"/>
</dbReference>
<dbReference type="UniPathway" id="UPA00276">
    <property type="reaction ID" value="UER00929"/>
</dbReference>
<evidence type="ECO:0000256" key="4">
    <source>
        <dbReference type="ARBA" id="ARBA00011987"/>
    </source>
</evidence>
<evidence type="ECO:0000256" key="15">
    <source>
        <dbReference type="ARBA" id="ARBA00033116"/>
    </source>
</evidence>
<evidence type="ECO:0000313" key="20">
    <source>
        <dbReference type="Proteomes" id="UP000009007"/>
    </source>
</evidence>
<organism evidence="19 20">
    <name type="scientific">Methanoculleus bourgensis (strain ATCC 43281 / DSM 3045 / OCM 15 / MS2)</name>
    <name type="common">Methanogenium bourgense</name>
    <dbReference type="NCBI Taxonomy" id="1201294"/>
    <lineage>
        <taxon>Archaea</taxon>
        <taxon>Methanobacteriati</taxon>
        <taxon>Methanobacteriota</taxon>
        <taxon>Stenosarchaea group</taxon>
        <taxon>Methanomicrobia</taxon>
        <taxon>Methanomicrobiales</taxon>
        <taxon>Methanomicrobiaceae</taxon>
        <taxon>Methanoculleus</taxon>
    </lineage>
</organism>
<comment type="caution">
    <text evidence="17">Lacks conserved residue(s) required for the propagation of feature annotation.</text>
</comment>
<feature type="binding site" evidence="17">
    <location>
        <position position="229"/>
    </location>
    <ligand>
        <name>FMN</name>
        <dbReference type="ChEBI" id="CHEBI:58210"/>
    </ligand>
</feature>
<gene>
    <name evidence="17" type="primary">ribK</name>
    <name evidence="19" type="ordered locus">BN140_2498</name>
</gene>
<accession>I7LKX8</accession>
<evidence type="ECO:0000256" key="13">
    <source>
        <dbReference type="ARBA" id="ARBA00029789"/>
    </source>
</evidence>
<evidence type="ECO:0000256" key="14">
    <source>
        <dbReference type="ARBA" id="ARBA00030544"/>
    </source>
</evidence>
<dbReference type="Proteomes" id="UP000009007">
    <property type="component" value="Chromosome I"/>
</dbReference>
<proteinExistence type="inferred from homology"/>
<dbReference type="InterPro" id="IPR023470">
    <property type="entry name" value="Riboflavin_kinase_archaeal"/>
</dbReference>
<comment type="function">
    <text evidence="1 17">Catalyzes the CTP-dependent phosphorylation of riboflavin (vitamin B2) to form flavin mononucleotide (FMN).</text>
</comment>
<keyword evidence="6 17" id="KW-0285">Flavoprotein</keyword>
<dbReference type="GO" id="GO:0000166">
    <property type="term" value="F:nucleotide binding"/>
    <property type="evidence" value="ECO:0007669"/>
    <property type="project" value="UniProtKB-UniRule"/>
</dbReference>
<comment type="cofactor">
    <cofactor evidence="17">
        <name>Mg(2+)</name>
        <dbReference type="ChEBI" id="CHEBI:18420"/>
    </cofactor>
    <text evidence="17">Binds 1 Mg(2+) ion per subunit.</text>
</comment>
<feature type="binding site" evidence="17">
    <location>
        <position position="237"/>
    </location>
    <ligand>
        <name>FMN</name>
        <dbReference type="ChEBI" id="CHEBI:58210"/>
    </ligand>
</feature>
<dbReference type="PATRIC" id="fig|1201294.9.peg.2805"/>
<comment type="pathway">
    <text evidence="2 17">Cofactor biosynthesis; FMN biosynthesis; FMN from riboflavin (CTP route): step 1/1.</text>
</comment>
<dbReference type="PANTHER" id="PTHR40706">
    <property type="entry name" value="RIBOFLAVIN KINASE"/>
    <property type="match status" value="1"/>
</dbReference>
<dbReference type="PANTHER" id="PTHR40706:SF1">
    <property type="entry name" value="RIBOFLAVIN KINASE"/>
    <property type="match status" value="1"/>
</dbReference>
<evidence type="ECO:0000256" key="1">
    <source>
        <dbReference type="ARBA" id="ARBA00003072"/>
    </source>
</evidence>
<evidence type="ECO:0000256" key="2">
    <source>
        <dbReference type="ARBA" id="ARBA00005219"/>
    </source>
</evidence>
<evidence type="ECO:0000256" key="8">
    <source>
        <dbReference type="ARBA" id="ARBA00022679"/>
    </source>
</evidence>
<keyword evidence="20" id="KW-1185">Reference proteome</keyword>
<dbReference type="AlphaFoldDB" id="I7LKX8"/>
<evidence type="ECO:0000256" key="16">
    <source>
        <dbReference type="ARBA" id="ARBA00047857"/>
    </source>
</evidence>
<keyword evidence="12 17" id="KW-0460">Magnesium</keyword>
<evidence type="ECO:0000256" key="7">
    <source>
        <dbReference type="ARBA" id="ARBA00022643"/>
    </source>
</evidence>
<dbReference type="Gene3D" id="1.10.10.10">
    <property type="entry name" value="Winged helix-like DNA-binding domain superfamily/Winged helix DNA-binding domain"/>
    <property type="match status" value="1"/>
</dbReference>
<dbReference type="GO" id="GO:0008531">
    <property type="term" value="F:riboflavin kinase activity"/>
    <property type="evidence" value="ECO:0007669"/>
    <property type="project" value="InterPro"/>
</dbReference>
<evidence type="ECO:0000256" key="10">
    <source>
        <dbReference type="ARBA" id="ARBA00022741"/>
    </source>
</evidence>
<keyword evidence="8 17" id="KW-0808">Transferase</keyword>
<dbReference type="HOGENOM" id="CLU_088476_0_0_2"/>
<dbReference type="HAMAP" id="MF_01285">
    <property type="entry name" value="Riboflavin_kinase"/>
    <property type="match status" value="1"/>
</dbReference>
<keyword evidence="7 17" id="KW-0288">FMN</keyword>
<dbReference type="EC" id="2.7.1.161" evidence="4 17"/>
<protein>
    <recommendedName>
        <fullName evidence="5 17">Riboflavin kinase</fullName>
        <shortName evidence="17">RFK</shortName>
        <ecNumber evidence="4 17">2.7.1.161</ecNumber>
    </recommendedName>
    <alternativeName>
        <fullName evidence="14 17">CTP-dependent riboflavin kinase</fullName>
    </alternativeName>
    <alternativeName>
        <fullName evidence="15 17">CTP:riboflavin 5'-phosphotransferase</fullName>
    </alternativeName>
    <alternativeName>
        <fullName evidence="13 17">Flavokinase</fullName>
    </alternativeName>
</protein>
<dbReference type="InterPro" id="IPR023602">
    <property type="entry name" value="Riboflavin_kinase_CTP-dep"/>
</dbReference>
<evidence type="ECO:0000259" key="18">
    <source>
        <dbReference type="Pfam" id="PF01982"/>
    </source>
</evidence>
<dbReference type="GO" id="GO:0000287">
    <property type="term" value="F:magnesium ion binding"/>
    <property type="evidence" value="ECO:0007669"/>
    <property type="project" value="UniProtKB-UniRule"/>
</dbReference>
<dbReference type="KEGG" id="mbg:BN140_2498"/>
<dbReference type="BioCyc" id="MBOU1201294:BN140_RS12380-MONOMER"/>